<keyword evidence="3" id="KW-1185">Reference proteome</keyword>
<dbReference type="EMBL" id="JAZHFV010000007">
    <property type="protein sequence ID" value="MEX4009787.1"/>
    <property type="molecule type" value="Genomic_DNA"/>
</dbReference>
<dbReference type="Proteomes" id="UP001559025">
    <property type="component" value="Unassembled WGS sequence"/>
</dbReference>
<dbReference type="RefSeq" id="WP_368804613.1">
    <property type="nucleotide sequence ID" value="NZ_JAZHFV010000007.1"/>
</dbReference>
<dbReference type="Pfam" id="PF22653">
    <property type="entry name" value="DUF7007"/>
    <property type="match status" value="1"/>
</dbReference>
<feature type="domain" description="DUF7007" evidence="1">
    <location>
        <begin position="106"/>
        <end position="219"/>
    </location>
</feature>
<accession>A0ABV3WYL7</accession>
<gene>
    <name evidence="2" type="ORF">V1479_20945</name>
</gene>
<reference evidence="2 3" key="1">
    <citation type="submission" date="2024-01" db="EMBL/GenBank/DDBJ databases">
        <title>New evidence supports the origin of RcGTA from prophage.</title>
        <authorList>
            <person name="Xu Y."/>
            <person name="Liu B."/>
            <person name="Chen F."/>
        </authorList>
    </citation>
    <scope>NUCLEOTIDE SEQUENCE [LARGE SCALE GENOMIC DNA]</scope>
    <source>
        <strain evidence="2 3">CBW1107-2</strain>
    </source>
</reference>
<sequence length="292" mass="32319">MIRSHSSHPRPGGASDQSGVRFGISAEGFPVARVDDTAFAMLPGRVGQYFLATCWCARRPLAELTRNDFYGHGGQLADEPEFRAKVLEQAEHQREKRALGRREMRSRAYTPWGPSQGATVFAEGIICHSTAGHGGFHLSGARNASVDSRLRKKDGWYEEDAEWAIVAITFPHLFTGFERRYAEQTRKDSWPDAWEAIFGTVLQPGESREKDRRAFEALHRGDWVVVSAISSEHHDGFVEVVATLGGGRGEGIERRRFLVPAGEYEVGRFGFVVDPARHASYGGPSSFVAGGR</sequence>
<protein>
    <recommendedName>
        <fullName evidence="1">DUF7007 domain-containing protein</fullName>
    </recommendedName>
</protein>
<name>A0ABV3WYL7_9HYPH</name>
<comment type="caution">
    <text evidence="2">The sequence shown here is derived from an EMBL/GenBank/DDBJ whole genome shotgun (WGS) entry which is preliminary data.</text>
</comment>
<organism evidence="2 3">
    <name type="scientific">Neoaquamicrobium sediminum</name>
    <dbReference type="NCBI Taxonomy" id="1849104"/>
    <lineage>
        <taxon>Bacteria</taxon>
        <taxon>Pseudomonadati</taxon>
        <taxon>Pseudomonadota</taxon>
        <taxon>Alphaproteobacteria</taxon>
        <taxon>Hyphomicrobiales</taxon>
        <taxon>Phyllobacteriaceae</taxon>
        <taxon>Neoaquamicrobium</taxon>
    </lineage>
</organism>
<evidence type="ECO:0000313" key="3">
    <source>
        <dbReference type="Proteomes" id="UP001559025"/>
    </source>
</evidence>
<evidence type="ECO:0000313" key="2">
    <source>
        <dbReference type="EMBL" id="MEX4009787.1"/>
    </source>
</evidence>
<evidence type="ECO:0000259" key="1">
    <source>
        <dbReference type="Pfam" id="PF22653"/>
    </source>
</evidence>
<proteinExistence type="predicted"/>
<dbReference type="InterPro" id="IPR054276">
    <property type="entry name" value="DUF7007"/>
</dbReference>